<feature type="compositionally biased region" description="Acidic residues" evidence="2">
    <location>
        <begin position="349"/>
        <end position="365"/>
    </location>
</feature>
<dbReference type="Pfam" id="PF02493">
    <property type="entry name" value="MORN"/>
    <property type="match status" value="7"/>
</dbReference>
<dbReference type="AlphaFoldDB" id="A0A6J8EIT2"/>
<dbReference type="OrthoDB" id="423343at2759"/>
<evidence type="ECO:0000313" key="3">
    <source>
        <dbReference type="EMBL" id="CAC5419853.1"/>
    </source>
</evidence>
<dbReference type="Proteomes" id="UP000507470">
    <property type="component" value="Unassembled WGS sequence"/>
</dbReference>
<dbReference type="SUPFAM" id="SSF82185">
    <property type="entry name" value="Histone H3 K4-specific methyltransferase SET7/9 N-terminal domain"/>
    <property type="match status" value="2"/>
</dbReference>
<sequence>MTSVLALYSNHGALMKMSSNQQSTLKLRRLSVDEFVLPKIHTKKIKRVNSERKPFSVNPFPKLGTGHGVYVFENQYFRYEGEWVKGKKHGFGKLLLKDGTYYEGQFNQGEITGTGFKFFSATKCKYKGQFVKGEMHGRGIMEFPDSSEYEGNFVHNRKNGYGIMRTPLTQYDGGYQSNMRHGEGRMVYAPMRFDKTSNGDRYEGYWVADKRHGPGVLHCADGSIFDGNFDNDEFHGHGLYRHISGVIYDGMWLKGFPAKMASKLHIVVENTPMIIRQGTPFTITVQCLNDENEVVGDDGREIQITAGFKYYQPSKGSALFDMIEDVEDKPIDTPFGYQVVHYPLTNQEQEQDGPSEEDDKEEEQELSQSQTQLDLKEDEDENQNSKEDETKEGEDGEKLLENERQDEEKEEGVDNSGGGGEEVEENPNNTSIEKESIPLPPPVPNCRSEEGICVWNDVYLAPAPPMYRPFVAMEEAENDKKSTSRGKPAVNKVDKMRRQKEKALEEKYAKTGEYVLMVHDVTNPPFLGRTLDPAFLLLKLKRPEAKKRAKKEGKKWDTSQHIKRSMVATEELDD</sequence>
<proteinExistence type="predicted"/>
<dbReference type="GO" id="GO:0005829">
    <property type="term" value="C:cytosol"/>
    <property type="evidence" value="ECO:0007669"/>
    <property type="project" value="TreeGrafter"/>
</dbReference>
<dbReference type="PANTHER" id="PTHR43215:SF14">
    <property type="entry name" value="RADIAL SPOKE HEAD 1 HOMOLOG"/>
    <property type="match status" value="1"/>
</dbReference>
<dbReference type="PANTHER" id="PTHR43215">
    <property type="entry name" value="RADIAL SPOKE HEAD 1 HOMOLOG"/>
    <property type="match status" value="1"/>
</dbReference>
<feature type="region of interest" description="Disordered" evidence="2">
    <location>
        <begin position="346"/>
        <end position="443"/>
    </location>
</feature>
<organism evidence="3 4">
    <name type="scientific">Mytilus coruscus</name>
    <name type="common">Sea mussel</name>
    <dbReference type="NCBI Taxonomy" id="42192"/>
    <lineage>
        <taxon>Eukaryota</taxon>
        <taxon>Metazoa</taxon>
        <taxon>Spiralia</taxon>
        <taxon>Lophotrochozoa</taxon>
        <taxon>Mollusca</taxon>
        <taxon>Bivalvia</taxon>
        <taxon>Autobranchia</taxon>
        <taxon>Pteriomorphia</taxon>
        <taxon>Mytilida</taxon>
        <taxon>Mytiloidea</taxon>
        <taxon>Mytilidae</taxon>
        <taxon>Mytilinae</taxon>
        <taxon>Mytilus</taxon>
    </lineage>
</organism>
<dbReference type="EMBL" id="CACVKT020009053">
    <property type="protein sequence ID" value="CAC5419853.1"/>
    <property type="molecule type" value="Genomic_DNA"/>
</dbReference>
<protein>
    <recommendedName>
        <fullName evidence="5">MORN repeat-containing protein 1</fullName>
    </recommendedName>
</protein>
<evidence type="ECO:0008006" key="5">
    <source>
        <dbReference type="Google" id="ProtNLM"/>
    </source>
</evidence>
<dbReference type="InterPro" id="IPR003409">
    <property type="entry name" value="MORN"/>
</dbReference>
<gene>
    <name evidence="3" type="ORF">MCOR_52142</name>
</gene>
<feature type="compositionally biased region" description="Basic and acidic residues" evidence="2">
    <location>
        <begin position="396"/>
        <end position="407"/>
    </location>
</feature>
<reference evidence="3 4" key="1">
    <citation type="submission" date="2020-06" db="EMBL/GenBank/DDBJ databases">
        <authorList>
            <person name="Li R."/>
            <person name="Bekaert M."/>
        </authorList>
    </citation>
    <scope>NUCLEOTIDE SEQUENCE [LARGE SCALE GENOMIC DNA]</scope>
    <source>
        <strain evidence="4">wild</strain>
    </source>
</reference>
<evidence type="ECO:0000256" key="2">
    <source>
        <dbReference type="SAM" id="MobiDB-lite"/>
    </source>
</evidence>
<dbReference type="Gene3D" id="2.20.110.10">
    <property type="entry name" value="Histone H3 K4-specific methyltransferase SET7/9 N-terminal domain"/>
    <property type="match status" value="3"/>
</dbReference>
<keyword evidence="1" id="KW-0677">Repeat</keyword>
<evidence type="ECO:0000313" key="4">
    <source>
        <dbReference type="Proteomes" id="UP000507470"/>
    </source>
</evidence>
<dbReference type="SMART" id="SM00698">
    <property type="entry name" value="MORN"/>
    <property type="match status" value="7"/>
</dbReference>
<feature type="region of interest" description="Disordered" evidence="2">
    <location>
        <begin position="475"/>
        <end position="498"/>
    </location>
</feature>
<evidence type="ECO:0000256" key="1">
    <source>
        <dbReference type="ARBA" id="ARBA00022737"/>
    </source>
</evidence>
<name>A0A6J8EIT2_MYTCO</name>
<keyword evidence="4" id="KW-1185">Reference proteome</keyword>
<accession>A0A6J8EIT2</accession>